<dbReference type="UniPathway" id="UPA00115">
    <property type="reaction ID" value="UER00410"/>
</dbReference>
<keyword evidence="7 12" id="KW-0521">NADP</keyword>
<dbReference type="Gene3D" id="1.20.5.320">
    <property type="entry name" value="6-Phosphogluconate Dehydrogenase, domain 3"/>
    <property type="match status" value="1"/>
</dbReference>
<feature type="binding site" description="in other chain" evidence="14">
    <location>
        <position position="260"/>
    </location>
    <ligand>
        <name>substrate</name>
        <note>ligand shared between dimeric partners</note>
    </ligand>
</feature>
<evidence type="ECO:0000256" key="15">
    <source>
        <dbReference type="PIRSR" id="PIRSR000109-3"/>
    </source>
</evidence>
<comment type="pathway">
    <text evidence="2 12 16">Carbohydrate degradation; pentose phosphate pathway; D-ribulose 5-phosphate from D-glucose 6-phosphate (oxidative stage): step 3/3.</text>
</comment>
<dbReference type="InterPro" id="IPR013328">
    <property type="entry name" value="6PGD_dom2"/>
</dbReference>
<organism evidence="18 19">
    <name type="scientific">Thiospirochaeta perfilievii</name>
    <dbReference type="NCBI Taxonomy" id="252967"/>
    <lineage>
        <taxon>Bacteria</taxon>
        <taxon>Pseudomonadati</taxon>
        <taxon>Spirochaetota</taxon>
        <taxon>Spirochaetia</taxon>
        <taxon>Spirochaetales</taxon>
        <taxon>Spirochaetaceae</taxon>
        <taxon>Thiospirochaeta</taxon>
    </lineage>
</organism>
<evidence type="ECO:0000259" key="17">
    <source>
        <dbReference type="SMART" id="SM01350"/>
    </source>
</evidence>
<feature type="binding site" description="in other chain" evidence="14">
    <location>
        <position position="287"/>
    </location>
    <ligand>
        <name>substrate</name>
        <note>ligand shared between dimeric partners</note>
    </ligand>
</feature>
<dbReference type="InterPro" id="IPR006115">
    <property type="entry name" value="6PGDH_NADP-bd"/>
</dbReference>
<dbReference type="PRINTS" id="PR00076">
    <property type="entry name" value="6PGDHDRGNASE"/>
</dbReference>
<dbReference type="InterPro" id="IPR008927">
    <property type="entry name" value="6-PGluconate_DH-like_C_sf"/>
</dbReference>
<dbReference type="EC" id="1.1.1.44" evidence="5 12"/>
<dbReference type="NCBIfam" id="TIGR00873">
    <property type="entry name" value="gnd"/>
    <property type="match status" value="1"/>
</dbReference>
<dbReference type="InterPro" id="IPR006183">
    <property type="entry name" value="Pgluconate_DH"/>
</dbReference>
<dbReference type="Pfam" id="PF00393">
    <property type="entry name" value="6PGD"/>
    <property type="match status" value="1"/>
</dbReference>
<dbReference type="FunFam" id="3.40.50.720:FF:000007">
    <property type="entry name" value="6-phosphogluconate dehydrogenase, decarboxylating"/>
    <property type="match status" value="1"/>
</dbReference>
<dbReference type="SMART" id="SM01350">
    <property type="entry name" value="6PGD"/>
    <property type="match status" value="1"/>
</dbReference>
<dbReference type="Pfam" id="PF03446">
    <property type="entry name" value="NAD_binding_2"/>
    <property type="match status" value="1"/>
</dbReference>
<feature type="binding site" evidence="15">
    <location>
        <begin position="33"/>
        <end position="35"/>
    </location>
    <ligand>
        <name>NADP(+)</name>
        <dbReference type="ChEBI" id="CHEBI:58349"/>
    </ligand>
</feature>
<feature type="binding site" description="in other chain" evidence="14">
    <location>
        <position position="192"/>
    </location>
    <ligand>
        <name>substrate</name>
        <note>ligand shared between dimeric partners</note>
    </ligand>
</feature>
<evidence type="ECO:0000256" key="9">
    <source>
        <dbReference type="ARBA" id="ARBA00023064"/>
    </source>
</evidence>
<evidence type="ECO:0000256" key="5">
    <source>
        <dbReference type="ARBA" id="ARBA00013011"/>
    </source>
</evidence>
<dbReference type="GO" id="GO:0019521">
    <property type="term" value="P:D-gluconate metabolic process"/>
    <property type="evidence" value="ECO:0007669"/>
    <property type="project" value="UniProtKB-KW"/>
</dbReference>
<feature type="binding site" evidence="15">
    <location>
        <begin position="10"/>
        <end position="15"/>
    </location>
    <ligand>
        <name>NADP(+)</name>
        <dbReference type="ChEBI" id="CHEBI:58349"/>
    </ligand>
</feature>
<dbReference type="GO" id="GO:0006098">
    <property type="term" value="P:pentose-phosphate shunt"/>
    <property type="evidence" value="ECO:0007669"/>
    <property type="project" value="UniProtKB-UniPathway"/>
</dbReference>
<dbReference type="PIRSF" id="PIRSF000109">
    <property type="entry name" value="6PGD"/>
    <property type="match status" value="1"/>
</dbReference>
<reference evidence="18 19" key="1">
    <citation type="submission" date="2019-02" db="EMBL/GenBank/DDBJ databases">
        <authorList>
            <person name="Fomenkov A."/>
            <person name="Dubinina G."/>
            <person name="Grabovich M."/>
            <person name="Vincze T."/>
            <person name="Roberts R.J."/>
        </authorList>
    </citation>
    <scope>NUCLEOTIDE SEQUENCE [LARGE SCALE GENOMIC DNA]</scope>
    <source>
        <strain evidence="18 19">P</strain>
    </source>
</reference>
<evidence type="ECO:0000256" key="4">
    <source>
        <dbReference type="ARBA" id="ARBA00011738"/>
    </source>
</evidence>
<dbReference type="InterPro" id="IPR036291">
    <property type="entry name" value="NAD(P)-bd_dom_sf"/>
</dbReference>
<evidence type="ECO:0000256" key="3">
    <source>
        <dbReference type="ARBA" id="ARBA00008419"/>
    </source>
</evidence>
<dbReference type="NCBIfam" id="NF006765">
    <property type="entry name" value="PRK09287.1"/>
    <property type="match status" value="1"/>
</dbReference>
<comment type="subunit">
    <text evidence="4 12">Homodimer.</text>
</comment>
<reference evidence="18 19" key="2">
    <citation type="submission" date="2019-09" db="EMBL/GenBank/DDBJ databases">
        <title>Complete Genome Sequence and Methylome Analysis of free living Spirochaetas.</title>
        <authorList>
            <person name="Leshcheva N."/>
            <person name="Mikheeva N."/>
        </authorList>
    </citation>
    <scope>NUCLEOTIDE SEQUENCE [LARGE SCALE GENOMIC DNA]</scope>
    <source>
        <strain evidence="18 19">P</strain>
    </source>
</reference>
<evidence type="ECO:0000256" key="16">
    <source>
        <dbReference type="RuleBase" id="RU000485"/>
    </source>
</evidence>
<evidence type="ECO:0000256" key="8">
    <source>
        <dbReference type="ARBA" id="ARBA00023002"/>
    </source>
</evidence>
<comment type="similarity">
    <text evidence="3 12 16">Belongs to the 6-phosphogluconate dehydrogenase family.</text>
</comment>
<dbReference type="GO" id="GO:0004616">
    <property type="term" value="F:phosphogluconate dehydrogenase (decarboxylating) activity"/>
    <property type="evidence" value="ECO:0007669"/>
    <property type="project" value="UniProtKB-EC"/>
</dbReference>
<dbReference type="OrthoDB" id="9804542at2"/>
<comment type="function">
    <text evidence="1 12">Catalyzes the oxidative decarboxylation of 6-phosphogluconate to ribulose 5-phosphate and CO(2), with concomitant reduction of NADP to NADPH.</text>
</comment>
<keyword evidence="9 16" id="KW-0311">Gluconate utilization</keyword>
<dbReference type="EMBL" id="CP035807">
    <property type="protein sequence ID" value="QEN03496.1"/>
    <property type="molecule type" value="Genomic_DNA"/>
</dbReference>
<dbReference type="Gene3D" id="1.10.1040.10">
    <property type="entry name" value="N-(1-d-carboxylethyl)-l-norvaline Dehydrogenase, domain 2"/>
    <property type="match status" value="1"/>
</dbReference>
<dbReference type="AlphaFoldDB" id="A0A5C1Q9M8"/>
<dbReference type="SUPFAM" id="SSF51735">
    <property type="entry name" value="NAD(P)-binding Rossmann-fold domains"/>
    <property type="match status" value="1"/>
</dbReference>
<dbReference type="Gene3D" id="3.40.50.720">
    <property type="entry name" value="NAD(P)-binding Rossmann-like Domain"/>
    <property type="match status" value="1"/>
</dbReference>
<dbReference type="SUPFAM" id="SSF48179">
    <property type="entry name" value="6-phosphogluconate dehydrogenase C-terminal domain-like"/>
    <property type="match status" value="1"/>
</dbReference>
<feature type="domain" description="6-phosphogluconate dehydrogenase C-terminal" evidence="17">
    <location>
        <begin position="180"/>
        <end position="469"/>
    </location>
</feature>
<name>A0A5C1Q9M8_9SPIO</name>
<dbReference type="PROSITE" id="PS00461">
    <property type="entry name" value="6PGD"/>
    <property type="match status" value="1"/>
</dbReference>
<feature type="active site" description="Proton donor" evidence="13">
    <location>
        <position position="191"/>
    </location>
</feature>
<feature type="binding site" description="in other chain" evidence="14">
    <location>
        <begin position="129"/>
        <end position="131"/>
    </location>
    <ligand>
        <name>substrate</name>
        <note>ligand shared between dimeric partners</note>
    </ligand>
</feature>
<feature type="binding site" description="in other chain" evidence="14">
    <location>
        <position position="103"/>
    </location>
    <ligand>
        <name>substrate</name>
        <note>ligand shared between dimeric partners</note>
    </ligand>
</feature>
<dbReference type="GO" id="GO:0050661">
    <property type="term" value="F:NADP binding"/>
    <property type="evidence" value="ECO:0007669"/>
    <property type="project" value="InterPro"/>
</dbReference>
<dbReference type="KEGG" id="sper:EW093_01840"/>
<keyword evidence="10 12" id="KW-0570">Pentose shunt</keyword>
<feature type="binding site" description="in other chain" evidence="14">
    <location>
        <begin position="187"/>
        <end position="188"/>
    </location>
    <ligand>
        <name>substrate</name>
        <note>ligand shared between dimeric partners</note>
    </ligand>
</feature>
<keyword evidence="8 12" id="KW-0560">Oxidoreductase</keyword>
<evidence type="ECO:0000256" key="12">
    <source>
        <dbReference type="PIRNR" id="PIRNR000109"/>
    </source>
</evidence>
<evidence type="ECO:0000256" key="13">
    <source>
        <dbReference type="PIRSR" id="PIRSR000109-1"/>
    </source>
</evidence>
<feature type="binding site" evidence="14">
    <location>
        <position position="451"/>
    </location>
    <ligand>
        <name>substrate</name>
        <note>ligand shared between dimeric partners</note>
    </ligand>
</feature>
<evidence type="ECO:0000313" key="18">
    <source>
        <dbReference type="EMBL" id="QEN03496.1"/>
    </source>
</evidence>
<evidence type="ECO:0000256" key="6">
    <source>
        <dbReference type="ARBA" id="ARBA00018193"/>
    </source>
</evidence>
<keyword evidence="19" id="KW-1185">Reference proteome</keyword>
<evidence type="ECO:0000256" key="2">
    <source>
        <dbReference type="ARBA" id="ARBA00004874"/>
    </source>
</evidence>
<dbReference type="InterPro" id="IPR006114">
    <property type="entry name" value="6PGDH_C"/>
</dbReference>
<comment type="catalytic activity">
    <reaction evidence="11 12 16">
        <text>6-phospho-D-gluconate + NADP(+) = D-ribulose 5-phosphate + CO2 + NADPH</text>
        <dbReference type="Rhea" id="RHEA:10116"/>
        <dbReference type="ChEBI" id="CHEBI:16526"/>
        <dbReference type="ChEBI" id="CHEBI:57783"/>
        <dbReference type="ChEBI" id="CHEBI:58121"/>
        <dbReference type="ChEBI" id="CHEBI:58349"/>
        <dbReference type="ChEBI" id="CHEBI:58759"/>
        <dbReference type="EC" id="1.1.1.44"/>
    </reaction>
</comment>
<evidence type="ECO:0000256" key="14">
    <source>
        <dbReference type="PIRSR" id="PIRSR000109-2"/>
    </source>
</evidence>
<dbReference type="Proteomes" id="UP000323824">
    <property type="component" value="Chromosome"/>
</dbReference>
<dbReference type="FunFam" id="1.20.5.320:FF:000002">
    <property type="entry name" value="6-phosphogluconate dehydrogenase, decarboxylating"/>
    <property type="match status" value="1"/>
</dbReference>
<gene>
    <name evidence="18" type="primary">gnd</name>
    <name evidence="18" type="ORF">EW093_01840</name>
</gene>
<dbReference type="RefSeq" id="WP_149566754.1">
    <property type="nucleotide sequence ID" value="NZ_CP035807.1"/>
</dbReference>
<evidence type="ECO:0000256" key="10">
    <source>
        <dbReference type="ARBA" id="ARBA00023126"/>
    </source>
</evidence>
<dbReference type="FunFam" id="1.10.1040.10:FF:000002">
    <property type="entry name" value="6-phosphogluconate dehydrogenase, decarboxylating"/>
    <property type="match status" value="1"/>
</dbReference>
<evidence type="ECO:0000256" key="7">
    <source>
        <dbReference type="ARBA" id="ARBA00022857"/>
    </source>
</evidence>
<proteinExistence type="inferred from homology"/>
<dbReference type="InterPro" id="IPR006113">
    <property type="entry name" value="6PGDH_Gnd/GntZ"/>
</dbReference>
<feature type="binding site" evidence="15">
    <location>
        <begin position="75"/>
        <end position="77"/>
    </location>
    <ligand>
        <name>NADP(+)</name>
        <dbReference type="ChEBI" id="CHEBI:58349"/>
    </ligand>
</feature>
<accession>A0A5C1Q9M8</accession>
<sequence>MNKTDIGVIGLAVMGENLALNMESRGYSVSVFNRTYSKTKNFIEGRAKGKNFVGSQEIKDFVNSIGKPRKIMLMVKAGEVVDKTIDTILPFLDKNDIIIDGGNSDYRDTQRRVDELATKGILFIGSGVSGGEEGALLGPSLMPGGNPKAWPFVKDIFTAISAKAKNGDPCSNWMGNGGAGHFVKMVHNGIEYGDMQLISEAYNIMKNLLNMSNEEIGKQFSTWNSGVLDSYLIEITADIFKFKEDGDYTLDKILDVAGQKGTGKWTVENSLDLGNPLTLITEAVFSRYLSSIKDVRLQVEREFKTPVVKLLKSRDEVLADLEKTLYSAKMISYTQGFTLLRDADKKFNWDLNMAEIAETWRGGCIIRSTFLDKIADAFRKEDDLVNLVLDDYFKQELIKSLDGFKSLCSIALLNEIPVPAFTSALNYFNGLKSGKLPANLIQAQRDYFGAHTYERVDKERNDFYHSNWTGRGGTTSSTNYNV</sequence>
<feature type="active site" description="Proton acceptor" evidence="13">
    <location>
        <position position="184"/>
    </location>
</feature>
<protein>
    <recommendedName>
        <fullName evidence="6 12">6-phosphogluconate dehydrogenase, decarboxylating</fullName>
        <ecNumber evidence="5 12">1.1.1.44</ecNumber>
    </recommendedName>
</protein>
<evidence type="ECO:0000313" key="19">
    <source>
        <dbReference type="Proteomes" id="UP000323824"/>
    </source>
</evidence>
<feature type="binding site" evidence="14">
    <location>
        <position position="445"/>
    </location>
    <ligand>
        <name>substrate</name>
        <note>ligand shared between dimeric partners</note>
    </ligand>
</feature>
<feature type="binding site" evidence="15">
    <location>
        <position position="103"/>
    </location>
    <ligand>
        <name>NADP(+)</name>
        <dbReference type="ChEBI" id="CHEBI:58349"/>
    </ligand>
</feature>
<dbReference type="PANTHER" id="PTHR11811">
    <property type="entry name" value="6-PHOSPHOGLUCONATE DEHYDROGENASE"/>
    <property type="match status" value="1"/>
</dbReference>
<dbReference type="InterPro" id="IPR006184">
    <property type="entry name" value="6PGdom_BS"/>
</dbReference>
<evidence type="ECO:0000256" key="11">
    <source>
        <dbReference type="ARBA" id="ARBA00048640"/>
    </source>
</evidence>
<evidence type="ECO:0000256" key="1">
    <source>
        <dbReference type="ARBA" id="ARBA00002526"/>
    </source>
</evidence>